<dbReference type="Pfam" id="PF02653">
    <property type="entry name" value="BPD_transp_2"/>
    <property type="match status" value="1"/>
</dbReference>
<feature type="transmembrane region" description="Helical" evidence="6">
    <location>
        <begin position="141"/>
        <end position="157"/>
    </location>
</feature>
<name>A0A6J7I696_9ZZZZ</name>
<evidence type="ECO:0000256" key="1">
    <source>
        <dbReference type="ARBA" id="ARBA00004651"/>
    </source>
</evidence>
<reference evidence="7" key="1">
    <citation type="submission" date="2020-05" db="EMBL/GenBank/DDBJ databases">
        <authorList>
            <person name="Chiriac C."/>
            <person name="Salcher M."/>
            <person name="Ghai R."/>
            <person name="Kavagutti S V."/>
        </authorList>
    </citation>
    <scope>NUCLEOTIDE SEQUENCE</scope>
</reference>
<protein>
    <submittedName>
        <fullName evidence="7">Unannotated protein</fullName>
    </submittedName>
</protein>
<dbReference type="AlphaFoldDB" id="A0A6J7I696"/>
<accession>A0A6J7I696</accession>
<keyword evidence="4 6" id="KW-1133">Transmembrane helix</keyword>
<gene>
    <name evidence="7" type="ORF">UFOPK3609_01697</name>
</gene>
<dbReference type="EMBL" id="CAFBMQ010000304">
    <property type="protein sequence ID" value="CAB4926478.1"/>
    <property type="molecule type" value="Genomic_DNA"/>
</dbReference>
<evidence type="ECO:0000256" key="5">
    <source>
        <dbReference type="ARBA" id="ARBA00023136"/>
    </source>
</evidence>
<keyword evidence="5 6" id="KW-0472">Membrane</keyword>
<evidence type="ECO:0000256" key="6">
    <source>
        <dbReference type="SAM" id="Phobius"/>
    </source>
</evidence>
<keyword evidence="2" id="KW-1003">Cell membrane</keyword>
<feature type="transmembrane region" description="Helical" evidence="6">
    <location>
        <begin position="190"/>
        <end position="213"/>
    </location>
</feature>
<evidence type="ECO:0000256" key="4">
    <source>
        <dbReference type="ARBA" id="ARBA00022989"/>
    </source>
</evidence>
<dbReference type="InterPro" id="IPR001851">
    <property type="entry name" value="ABC_transp_permease"/>
</dbReference>
<feature type="transmembrane region" description="Helical" evidence="6">
    <location>
        <begin position="90"/>
        <end position="109"/>
    </location>
</feature>
<evidence type="ECO:0000256" key="3">
    <source>
        <dbReference type="ARBA" id="ARBA00022692"/>
    </source>
</evidence>
<keyword evidence="3 6" id="KW-0812">Transmembrane</keyword>
<evidence type="ECO:0000256" key="2">
    <source>
        <dbReference type="ARBA" id="ARBA00022475"/>
    </source>
</evidence>
<comment type="subcellular location">
    <subcellularLocation>
        <location evidence="1">Cell membrane</location>
        <topology evidence="1">Multi-pass membrane protein</topology>
    </subcellularLocation>
</comment>
<evidence type="ECO:0000313" key="7">
    <source>
        <dbReference type="EMBL" id="CAB4926478.1"/>
    </source>
</evidence>
<dbReference type="PANTHER" id="PTHR43370:SF2">
    <property type="entry name" value="ABC TRANSPORTER PERMEASE PROTEIN"/>
    <property type="match status" value="1"/>
</dbReference>
<dbReference type="CDD" id="cd06580">
    <property type="entry name" value="TM_PBP1_transp_TpRbsC_like"/>
    <property type="match status" value="1"/>
</dbReference>
<feature type="transmembrane region" description="Helical" evidence="6">
    <location>
        <begin position="219"/>
        <end position="236"/>
    </location>
</feature>
<dbReference type="PANTHER" id="PTHR43370">
    <property type="entry name" value="SUGAR ABC TRANSPORTER INTEGRAL MEMBRANE PROTEIN-RELATED"/>
    <property type="match status" value="1"/>
</dbReference>
<feature type="transmembrane region" description="Helical" evidence="6">
    <location>
        <begin position="47"/>
        <end position="78"/>
    </location>
</feature>
<sequence length="302" mass="31852">MWLDDGGTILSSALRLTAPLAFAACGEYLAERAGTLNISVEGMMLSGAFGAIAIGSTTGSATTGLVAGALIGLLVGWVHGNLSHRIQINTFVVGLVINALALGLTSYLLQLSDFTGTQVAQLDIPLLSDIPLLGPLFSQRWPLYLLLLVVPLTWFLVNRTRWGLELRAVGENPQAADVSGIKVNLRRRQALLYCGLLSGLGGAFLSVGLVGSFNNNMTAGRGFIVIAAVIFGAWRLKGTMLGCLLFGAADAMRLALPSLGLELNPQLLVAAPYLLALTVMVVVAQSQREPRALGKPFERGLV</sequence>
<organism evidence="7">
    <name type="scientific">freshwater metagenome</name>
    <dbReference type="NCBI Taxonomy" id="449393"/>
    <lineage>
        <taxon>unclassified sequences</taxon>
        <taxon>metagenomes</taxon>
        <taxon>ecological metagenomes</taxon>
    </lineage>
</organism>
<dbReference type="GO" id="GO:0005886">
    <property type="term" value="C:plasma membrane"/>
    <property type="evidence" value="ECO:0007669"/>
    <property type="project" value="UniProtKB-SubCell"/>
</dbReference>
<proteinExistence type="predicted"/>
<dbReference type="GO" id="GO:0022857">
    <property type="term" value="F:transmembrane transporter activity"/>
    <property type="evidence" value="ECO:0007669"/>
    <property type="project" value="InterPro"/>
</dbReference>